<name>A0A4R4VQY2_9ACTN</name>
<organism evidence="1 2">
    <name type="scientific">Nonomuraea deserti</name>
    <dbReference type="NCBI Taxonomy" id="1848322"/>
    <lineage>
        <taxon>Bacteria</taxon>
        <taxon>Bacillati</taxon>
        <taxon>Actinomycetota</taxon>
        <taxon>Actinomycetes</taxon>
        <taxon>Streptosporangiales</taxon>
        <taxon>Streptosporangiaceae</taxon>
        <taxon>Nonomuraea</taxon>
    </lineage>
</organism>
<keyword evidence="2" id="KW-1185">Reference proteome</keyword>
<evidence type="ECO:0000313" key="2">
    <source>
        <dbReference type="Proteomes" id="UP000295258"/>
    </source>
</evidence>
<comment type="caution">
    <text evidence="1">The sequence shown here is derived from an EMBL/GenBank/DDBJ whole genome shotgun (WGS) entry which is preliminary data.</text>
</comment>
<dbReference type="AlphaFoldDB" id="A0A4R4VQY2"/>
<sequence length="145" mass="16465">MYDENLVGLWDSGPYDLGYMETSWLGFLPDGRGWSAWENAAGGIEVGRFRWHCPEPATLELRYEWQVSGGWQDPGDASRFGSIDSQGPDHEVLKISYVIRPDVTISEPFTALHLGQDVNFCSAYGLHRRELSFQDDPAYHLAPWQ</sequence>
<dbReference type="RefSeq" id="WP_132596181.1">
    <property type="nucleotide sequence ID" value="NZ_SMKO01000038.1"/>
</dbReference>
<dbReference type="EMBL" id="SMKO01000038">
    <property type="protein sequence ID" value="TDD05563.1"/>
    <property type="molecule type" value="Genomic_DNA"/>
</dbReference>
<reference evidence="1 2" key="1">
    <citation type="submission" date="2019-03" db="EMBL/GenBank/DDBJ databases">
        <title>Draft genome sequences of novel Actinobacteria.</title>
        <authorList>
            <person name="Sahin N."/>
            <person name="Ay H."/>
            <person name="Saygin H."/>
        </authorList>
    </citation>
    <scope>NUCLEOTIDE SEQUENCE [LARGE SCALE GENOMIC DNA]</scope>
    <source>
        <strain evidence="1 2">KC310</strain>
    </source>
</reference>
<dbReference type="Proteomes" id="UP000295258">
    <property type="component" value="Unassembled WGS sequence"/>
</dbReference>
<gene>
    <name evidence="1" type="ORF">E1292_16965</name>
</gene>
<evidence type="ECO:0000313" key="1">
    <source>
        <dbReference type="EMBL" id="TDD05563.1"/>
    </source>
</evidence>
<proteinExistence type="predicted"/>
<protein>
    <submittedName>
        <fullName evidence="1">Uncharacterized protein</fullName>
    </submittedName>
</protein>
<accession>A0A4R4VQY2</accession>